<dbReference type="EMBL" id="JAKILB010000006">
    <property type="protein sequence ID" value="MCL1139220.1"/>
    <property type="molecule type" value="Genomic_DNA"/>
</dbReference>
<reference evidence="2" key="1">
    <citation type="submission" date="2022-01" db="EMBL/GenBank/DDBJ databases">
        <title>Whole genome-based taxonomy of the Shewanellaceae.</title>
        <authorList>
            <person name="Martin-Rodriguez A.J."/>
        </authorList>
    </citation>
    <scope>NUCLEOTIDE SEQUENCE</scope>
    <source>
        <strain evidence="2">KCTC 23973</strain>
    </source>
</reference>
<evidence type="ECO:0000256" key="1">
    <source>
        <dbReference type="SAM" id="Phobius"/>
    </source>
</evidence>
<feature type="transmembrane region" description="Helical" evidence="1">
    <location>
        <begin position="28"/>
        <end position="48"/>
    </location>
</feature>
<keyword evidence="1" id="KW-0472">Membrane</keyword>
<dbReference type="Pfam" id="PF14316">
    <property type="entry name" value="DUF4381"/>
    <property type="match status" value="1"/>
</dbReference>
<protein>
    <submittedName>
        <fullName evidence="2">DUF4381 domain-containing protein</fullName>
    </submittedName>
</protein>
<gene>
    <name evidence="2" type="ORF">L2740_11780</name>
</gene>
<evidence type="ECO:0000313" key="3">
    <source>
        <dbReference type="Proteomes" id="UP001139293"/>
    </source>
</evidence>
<accession>A0A9X2CI42</accession>
<dbReference type="AlphaFoldDB" id="A0A9X2CI42"/>
<keyword evidence="1" id="KW-1133">Transmembrane helix</keyword>
<evidence type="ECO:0000313" key="2">
    <source>
        <dbReference type="EMBL" id="MCL1139220.1"/>
    </source>
</evidence>
<comment type="caution">
    <text evidence="2">The sequence shown here is derived from an EMBL/GenBank/DDBJ whole genome shotgun (WGS) entry which is preliminary data.</text>
</comment>
<sequence>MTSLANPALAGMQDIQTPAEIGLWPFAYGYWIALILIISCIAVTVIWYKNRRKIHAAKNAALTELTKLELQNEQFVYEVSAILKRAALSYSPRSQVAQLSGNDWYKWLNEQVSTPQDELCELLAKRFQANAFSESDKTQLRNCAQRWIKSALPLKKAVKSEGATC</sequence>
<dbReference type="InterPro" id="IPR025489">
    <property type="entry name" value="DUF4381"/>
</dbReference>
<keyword evidence="1" id="KW-0812">Transmembrane</keyword>
<proteinExistence type="predicted"/>
<organism evidence="2 3">
    <name type="scientific">Shewanella pneumatophori</name>
    <dbReference type="NCBI Taxonomy" id="314092"/>
    <lineage>
        <taxon>Bacteria</taxon>
        <taxon>Pseudomonadati</taxon>
        <taxon>Pseudomonadota</taxon>
        <taxon>Gammaproteobacteria</taxon>
        <taxon>Alteromonadales</taxon>
        <taxon>Shewanellaceae</taxon>
        <taxon>Shewanella</taxon>
    </lineage>
</organism>
<dbReference type="RefSeq" id="WP_248950399.1">
    <property type="nucleotide sequence ID" value="NZ_JAKILB010000006.1"/>
</dbReference>
<dbReference type="Proteomes" id="UP001139293">
    <property type="component" value="Unassembled WGS sequence"/>
</dbReference>
<name>A0A9X2CI42_9GAMM</name>
<keyword evidence="3" id="KW-1185">Reference proteome</keyword>